<keyword evidence="3" id="KW-1185">Reference proteome</keyword>
<dbReference type="Gene3D" id="2.10.90.10">
    <property type="entry name" value="Cystine-knot cytokines"/>
    <property type="match status" value="1"/>
</dbReference>
<protein>
    <submittedName>
        <fullName evidence="2">Uncharacterized protein</fullName>
    </submittedName>
</protein>
<keyword evidence="1" id="KW-0732">Signal</keyword>
<dbReference type="Proteomes" id="UP001487740">
    <property type="component" value="Unassembled WGS sequence"/>
</dbReference>
<dbReference type="SUPFAM" id="SSF57501">
    <property type="entry name" value="Cystine-knot cytokines"/>
    <property type="match status" value="1"/>
</dbReference>
<accession>A0AAW0TAB6</accession>
<dbReference type="InterPro" id="IPR029034">
    <property type="entry name" value="Cystine-knot_cytokine"/>
</dbReference>
<organism evidence="2 3">
    <name type="scientific">Scylla paramamosain</name>
    <name type="common">Mud crab</name>
    <dbReference type="NCBI Taxonomy" id="85552"/>
    <lineage>
        <taxon>Eukaryota</taxon>
        <taxon>Metazoa</taxon>
        <taxon>Ecdysozoa</taxon>
        <taxon>Arthropoda</taxon>
        <taxon>Crustacea</taxon>
        <taxon>Multicrustacea</taxon>
        <taxon>Malacostraca</taxon>
        <taxon>Eumalacostraca</taxon>
        <taxon>Eucarida</taxon>
        <taxon>Decapoda</taxon>
        <taxon>Pleocyemata</taxon>
        <taxon>Brachyura</taxon>
        <taxon>Eubrachyura</taxon>
        <taxon>Portunoidea</taxon>
        <taxon>Portunidae</taxon>
        <taxon>Portuninae</taxon>
        <taxon>Scylla</taxon>
    </lineage>
</organism>
<dbReference type="PANTHER" id="PTHR41153">
    <property type="entry name" value="RE41427P"/>
    <property type="match status" value="1"/>
</dbReference>
<dbReference type="EMBL" id="JARAKH010000034">
    <property type="protein sequence ID" value="KAK8384583.1"/>
    <property type="molecule type" value="Genomic_DNA"/>
</dbReference>
<comment type="caution">
    <text evidence="2">The sequence shown here is derived from an EMBL/GenBank/DDBJ whole genome shotgun (WGS) entry which is preliminary data.</text>
</comment>
<name>A0AAW0TAB6_SCYPA</name>
<reference evidence="2 3" key="1">
    <citation type="submission" date="2023-03" db="EMBL/GenBank/DDBJ databases">
        <title>High-quality genome of Scylla paramamosain provides insights in environmental adaptation.</title>
        <authorList>
            <person name="Zhang L."/>
        </authorList>
    </citation>
    <scope>NUCLEOTIDE SEQUENCE [LARGE SCALE GENOMIC DNA]</scope>
    <source>
        <strain evidence="2">LZ_2023a</strain>
        <tissue evidence="2">Muscle</tissue>
    </source>
</reference>
<dbReference type="PANTHER" id="PTHR41153:SF2">
    <property type="entry name" value="RE41427P"/>
    <property type="match status" value="1"/>
</dbReference>
<evidence type="ECO:0000313" key="2">
    <source>
        <dbReference type="EMBL" id="KAK8384583.1"/>
    </source>
</evidence>
<sequence length="257" mass="27403">MWGAATAVWVVVVVGLWGSEAAAHGRYTLGDALIDPTTPGPDGKPYPSALINRLFSEGEFQPSRKMRTGRTLHRILDPETTRAQLLSTYQGTNQPKMLTPEGRSMDTGSPTKNLVSMADAVKLATTTAAKDAAHTSSSGEGGAQCPQGPPARLCRTSYNTTAPMYGISLTSGQPVTIVQKFPDLLQQVIFEICETDTCDLLQGQCVQTYVPYLFLVIPLGPVTLTGQDYVLVESGCTCQPKYSQGPIPSPVDAIPGL</sequence>
<evidence type="ECO:0000313" key="3">
    <source>
        <dbReference type="Proteomes" id="UP001487740"/>
    </source>
</evidence>
<feature type="chain" id="PRO_5044024614" evidence="1">
    <location>
        <begin position="22"/>
        <end position="257"/>
    </location>
</feature>
<evidence type="ECO:0000256" key="1">
    <source>
        <dbReference type="SAM" id="SignalP"/>
    </source>
</evidence>
<gene>
    <name evidence="2" type="ORF">O3P69_014275</name>
</gene>
<feature type="signal peptide" evidence="1">
    <location>
        <begin position="1"/>
        <end position="21"/>
    </location>
</feature>
<dbReference type="AlphaFoldDB" id="A0AAW0TAB6"/>
<proteinExistence type="predicted"/>